<comment type="caution">
    <text evidence="1">The sequence shown here is derived from an EMBL/GenBank/DDBJ whole genome shotgun (WGS) entry which is preliminary data.</text>
</comment>
<dbReference type="Proteomes" id="UP000320176">
    <property type="component" value="Unassembled WGS sequence"/>
</dbReference>
<reference evidence="1 2" key="1">
    <citation type="submission" date="2019-02" db="EMBL/GenBank/DDBJ databases">
        <title>Deep-cultivation of Planctomycetes and their phenomic and genomic characterization uncovers novel biology.</title>
        <authorList>
            <person name="Wiegand S."/>
            <person name="Jogler M."/>
            <person name="Boedeker C."/>
            <person name="Pinto D."/>
            <person name="Vollmers J."/>
            <person name="Rivas-Marin E."/>
            <person name="Kohn T."/>
            <person name="Peeters S.H."/>
            <person name="Heuer A."/>
            <person name="Rast P."/>
            <person name="Oberbeckmann S."/>
            <person name="Bunk B."/>
            <person name="Jeske O."/>
            <person name="Meyerdierks A."/>
            <person name="Storesund J.E."/>
            <person name="Kallscheuer N."/>
            <person name="Luecker S."/>
            <person name="Lage O.M."/>
            <person name="Pohl T."/>
            <person name="Merkel B.J."/>
            <person name="Hornburger P."/>
            <person name="Mueller R.-W."/>
            <person name="Bruemmer F."/>
            <person name="Labrenz M."/>
            <person name="Spormann A.M."/>
            <person name="Op Den Camp H."/>
            <person name="Overmann J."/>
            <person name="Amann R."/>
            <person name="Jetten M.S.M."/>
            <person name="Mascher T."/>
            <person name="Medema M.H."/>
            <person name="Devos D.P."/>
            <person name="Kaster A.-K."/>
            <person name="Ovreas L."/>
            <person name="Rohde M."/>
            <person name="Galperin M.Y."/>
            <person name="Jogler C."/>
        </authorList>
    </citation>
    <scope>NUCLEOTIDE SEQUENCE [LARGE SCALE GENOMIC DNA]</scope>
    <source>
        <strain evidence="1 2">Pla52n</strain>
    </source>
</reference>
<keyword evidence="2" id="KW-1185">Reference proteome</keyword>
<proteinExistence type="predicted"/>
<sequence length="173" mass="19320">MILFSFFSDLRDRKPASLTRVPLMFSISSSVKPRMYSTLVSLTFVPPTCSCCNCGMLLKCISPESVTKVPFISNRVRLLISLIRFIASSVILRLSLSRSSSNKGSLLIKSKLLLVIFSPFRQVLEALNFFQVAQSRICDRGEIETDDRDVGKSLPVNARKPCVRHLGAILDHP</sequence>
<evidence type="ECO:0000313" key="2">
    <source>
        <dbReference type="Proteomes" id="UP000320176"/>
    </source>
</evidence>
<accession>A0A5C6B2Z7</accession>
<protein>
    <submittedName>
        <fullName evidence="1">Uncharacterized protein</fullName>
    </submittedName>
</protein>
<organism evidence="1 2">
    <name type="scientific">Stieleria varia</name>
    <dbReference type="NCBI Taxonomy" id="2528005"/>
    <lineage>
        <taxon>Bacteria</taxon>
        <taxon>Pseudomonadati</taxon>
        <taxon>Planctomycetota</taxon>
        <taxon>Planctomycetia</taxon>
        <taxon>Pirellulales</taxon>
        <taxon>Pirellulaceae</taxon>
        <taxon>Stieleria</taxon>
    </lineage>
</organism>
<dbReference type="EMBL" id="SJPN01000003">
    <property type="protein sequence ID" value="TWU04824.1"/>
    <property type="molecule type" value="Genomic_DNA"/>
</dbReference>
<evidence type="ECO:0000313" key="1">
    <source>
        <dbReference type="EMBL" id="TWU04824.1"/>
    </source>
</evidence>
<gene>
    <name evidence="1" type="ORF">Pla52n_28680</name>
</gene>
<dbReference type="AlphaFoldDB" id="A0A5C6B2Z7"/>
<name>A0A5C6B2Z7_9BACT</name>